<feature type="domain" description="Myb-like" evidence="7">
    <location>
        <begin position="480"/>
        <end position="531"/>
    </location>
</feature>
<evidence type="ECO:0000313" key="10">
    <source>
        <dbReference type="Proteomes" id="UP001190926"/>
    </source>
</evidence>
<evidence type="ECO:0000256" key="1">
    <source>
        <dbReference type="ARBA" id="ARBA00004123"/>
    </source>
</evidence>
<dbReference type="AlphaFoldDB" id="A0AAD4IVD2"/>
<feature type="compositionally biased region" description="Basic residues" evidence="6">
    <location>
        <begin position="691"/>
        <end position="703"/>
    </location>
</feature>
<keyword evidence="4" id="KW-0804">Transcription</keyword>
<feature type="compositionally biased region" description="Acidic residues" evidence="6">
    <location>
        <begin position="9"/>
        <end position="21"/>
    </location>
</feature>
<feature type="domain" description="Myb-like" evidence="7">
    <location>
        <begin position="427"/>
        <end position="479"/>
    </location>
</feature>
<feature type="region of interest" description="Disordered" evidence="6">
    <location>
        <begin position="730"/>
        <end position="803"/>
    </location>
</feature>
<dbReference type="GO" id="GO:0042795">
    <property type="term" value="P:snRNA transcription by RNA polymerase II"/>
    <property type="evidence" value="ECO:0007669"/>
    <property type="project" value="TreeGrafter"/>
</dbReference>
<feature type="compositionally biased region" description="Polar residues" evidence="6">
    <location>
        <begin position="865"/>
        <end position="875"/>
    </location>
</feature>
<sequence>MSSSNGELSDSDSDNGFNDDMEALRSARQLTGETPGGRPLRLSSTIATGGIASEGTSSEGESEGDGNDDLQLVRSIQKRFAVSMDSAEEPLNMKPLCTLPPDWSDSDDIEEDYETLRVIQRRFAAYNDGSLKDNFEDILHRPEQVGATIIDSEKETSNSFVERTNAREGFLNCVDTSEPNGNEIEACDHVGGSSDLVEWNGPGADDVTGLPLKTSNFPNSALAFVDAIKKNRSCQKLIRSKMMQMEARMEELGKLIERVRILKDFQVVCKKRTGRALSQKKDPRVQLISVPKLRANMKHNENNIPASYKGPPENAHVPYYKEALATFAIPSNKEKWSKEERENLVKGVKQQFQEMLLQQYVDKLSEADGSYDSSNVDSIMKSIKDLDITPERMRSFSPKVNWEQLAAMYVPGHTGAECQARFFNSEDPLINNGPWTAVEDKNLLHIIQEKGLSNWIDIAASLGTNRIPFQCLARYQRSLNASILKREWTSEEDNQLRAAVETYGESNWQVVASAMEGRTGTQCSNRWLKTLHPARVRSGKWTLEEDKRLKVAATLFGPKTWKKVARCVPGRTHVQCRERWVNCLDPSLNKAEWTEEEDLKLEEAIAKHGYCWSKVAACIPHRTDNLCWRRWKVLFPTEVPLLQTARKIQKAALISNFVDRESERPALGPNDFRVPDTYRITGSENVDPSLRKKKRSRRRKAHRHNENDALSSEIYSEEVLRLTDGNELEIEGKSMHREGRRRSSRLAKSNADPSSDIHWSGGQDTLLVDLSDGEETREPHMNACSSMRKSRSRKKISGMDAATTSVAVTRDEACSKKYEHSDPIEEPPTPADSNLQEVPLYAELGGQDGIQCAKASKLQPRRRNAQTLKEIQVTKSEVPRQAATKGKTKKDKKPTDATDDHQSSFSDSMCLMDVMRATEASSGIKHVKMKNSEGNRSERPGPLGSSHLVEVAPNQYFRCDSDNAVSGRDTDMQSKENDAASLESEDSMTLASFLEQSGTDAACLSSINLGNSPRKRKKSSQIHVRSSKAAASILNQCKRRKTGDGMCSNQMMEVEEGSRNEDEACQNQALEVEVGDDVTLAQFYSKLKRRKTDDLKIRRQPC</sequence>
<dbReference type="FunFam" id="1.10.10.60:FF:000016">
    <property type="entry name" value="Transcriptional activator Myb isoform A"/>
    <property type="match status" value="1"/>
</dbReference>
<feature type="compositionally biased region" description="Low complexity" evidence="6">
    <location>
        <begin position="49"/>
        <end position="59"/>
    </location>
</feature>
<keyword evidence="10" id="KW-1185">Reference proteome</keyword>
<evidence type="ECO:0000256" key="5">
    <source>
        <dbReference type="ARBA" id="ARBA00023242"/>
    </source>
</evidence>
<evidence type="ECO:0000313" key="9">
    <source>
        <dbReference type="EMBL" id="KAH6822283.1"/>
    </source>
</evidence>
<feature type="compositionally biased region" description="Basic and acidic residues" evidence="6">
    <location>
        <begin position="930"/>
        <end position="939"/>
    </location>
</feature>
<dbReference type="CDD" id="cd00167">
    <property type="entry name" value="SANT"/>
    <property type="match status" value="3"/>
</dbReference>
<dbReference type="Gene3D" id="1.10.10.60">
    <property type="entry name" value="Homeodomain-like"/>
    <property type="match status" value="5"/>
</dbReference>
<dbReference type="SMART" id="SM00717">
    <property type="entry name" value="SANT"/>
    <property type="match status" value="5"/>
</dbReference>
<feature type="region of interest" description="Disordered" evidence="6">
    <location>
        <begin position="963"/>
        <end position="986"/>
    </location>
</feature>
<evidence type="ECO:0000256" key="3">
    <source>
        <dbReference type="ARBA" id="ARBA00023125"/>
    </source>
</evidence>
<dbReference type="GO" id="GO:0000978">
    <property type="term" value="F:RNA polymerase II cis-regulatory region sequence-specific DNA binding"/>
    <property type="evidence" value="ECO:0007669"/>
    <property type="project" value="TreeGrafter"/>
</dbReference>
<feature type="region of interest" description="Disordered" evidence="6">
    <location>
        <begin position="1006"/>
        <end position="1025"/>
    </location>
</feature>
<name>A0AAD4IVD2_PERFH</name>
<dbReference type="InterPro" id="IPR009057">
    <property type="entry name" value="Homeodomain-like_sf"/>
</dbReference>
<feature type="domain" description="Myb-like" evidence="7">
    <location>
        <begin position="533"/>
        <end position="584"/>
    </location>
</feature>
<feature type="compositionally biased region" description="Basic and acidic residues" evidence="6">
    <location>
        <begin position="893"/>
        <end position="902"/>
    </location>
</feature>
<feature type="domain" description="Myb-like" evidence="7">
    <location>
        <begin position="585"/>
        <end position="635"/>
    </location>
</feature>
<proteinExistence type="predicted"/>
<dbReference type="InterPro" id="IPR001005">
    <property type="entry name" value="SANT/Myb"/>
</dbReference>
<dbReference type="GO" id="GO:0005634">
    <property type="term" value="C:nucleus"/>
    <property type="evidence" value="ECO:0007669"/>
    <property type="project" value="UniProtKB-SubCell"/>
</dbReference>
<evidence type="ECO:0000256" key="4">
    <source>
        <dbReference type="ARBA" id="ARBA00023163"/>
    </source>
</evidence>
<dbReference type="PANTHER" id="PTHR46621:SF1">
    <property type="entry name" value="SNRNA-ACTIVATING PROTEIN COMPLEX SUBUNIT 4"/>
    <property type="match status" value="1"/>
</dbReference>
<dbReference type="Pfam" id="PF00249">
    <property type="entry name" value="Myb_DNA-binding"/>
    <property type="match status" value="4"/>
</dbReference>
<keyword evidence="3" id="KW-0238">DNA-binding</keyword>
<feature type="domain" description="HTH myb-type" evidence="8">
    <location>
        <begin position="480"/>
        <end position="535"/>
    </location>
</feature>
<comment type="subcellular location">
    <subcellularLocation>
        <location evidence="1">Nucleus</location>
    </subcellularLocation>
</comment>
<feature type="region of interest" description="Disordered" evidence="6">
    <location>
        <begin position="665"/>
        <end position="710"/>
    </location>
</feature>
<dbReference type="InterPro" id="IPR017930">
    <property type="entry name" value="Myb_dom"/>
</dbReference>
<dbReference type="InterPro" id="IPR051575">
    <property type="entry name" value="Myb-like_DNA-bd"/>
</dbReference>
<feature type="compositionally biased region" description="Basic and acidic residues" evidence="6">
    <location>
        <begin position="968"/>
        <end position="978"/>
    </location>
</feature>
<dbReference type="SUPFAM" id="SSF46689">
    <property type="entry name" value="Homeodomain-like"/>
    <property type="match status" value="3"/>
</dbReference>
<dbReference type="PROSITE" id="PS51294">
    <property type="entry name" value="HTH_MYB"/>
    <property type="match status" value="3"/>
</dbReference>
<evidence type="ECO:0000259" key="7">
    <source>
        <dbReference type="PROSITE" id="PS50090"/>
    </source>
</evidence>
<keyword evidence="5" id="KW-0539">Nucleus</keyword>
<reference evidence="9 10" key="1">
    <citation type="journal article" date="2021" name="Nat. Commun.">
        <title>Incipient diploidization of the medicinal plant Perilla within 10,000 years.</title>
        <authorList>
            <person name="Zhang Y."/>
            <person name="Shen Q."/>
            <person name="Leng L."/>
            <person name="Zhang D."/>
            <person name="Chen S."/>
            <person name="Shi Y."/>
            <person name="Ning Z."/>
            <person name="Chen S."/>
        </authorList>
    </citation>
    <scope>NUCLEOTIDE SEQUENCE [LARGE SCALE GENOMIC DNA]</scope>
    <source>
        <strain evidence="10">cv. PC099</strain>
    </source>
</reference>
<comment type="caution">
    <text evidence="9">The sequence shown here is derived from an EMBL/GenBank/DDBJ whole genome shotgun (WGS) entry which is preliminary data.</text>
</comment>
<evidence type="ECO:0000256" key="2">
    <source>
        <dbReference type="ARBA" id="ARBA00023015"/>
    </source>
</evidence>
<keyword evidence="2" id="KW-0805">Transcription regulation</keyword>
<dbReference type="PROSITE" id="PS50090">
    <property type="entry name" value="MYB_LIKE"/>
    <property type="match status" value="4"/>
</dbReference>
<feature type="domain" description="HTH myb-type" evidence="8">
    <location>
        <begin position="536"/>
        <end position="584"/>
    </location>
</feature>
<dbReference type="GO" id="GO:0042796">
    <property type="term" value="P:snRNA transcription by RNA polymerase III"/>
    <property type="evidence" value="ECO:0007669"/>
    <property type="project" value="TreeGrafter"/>
</dbReference>
<organism evidence="9 10">
    <name type="scientific">Perilla frutescens var. hirtella</name>
    <name type="common">Perilla citriodora</name>
    <name type="synonym">Perilla setoyensis</name>
    <dbReference type="NCBI Taxonomy" id="608512"/>
    <lineage>
        <taxon>Eukaryota</taxon>
        <taxon>Viridiplantae</taxon>
        <taxon>Streptophyta</taxon>
        <taxon>Embryophyta</taxon>
        <taxon>Tracheophyta</taxon>
        <taxon>Spermatophyta</taxon>
        <taxon>Magnoliopsida</taxon>
        <taxon>eudicotyledons</taxon>
        <taxon>Gunneridae</taxon>
        <taxon>Pentapetalae</taxon>
        <taxon>asterids</taxon>
        <taxon>lamiids</taxon>
        <taxon>Lamiales</taxon>
        <taxon>Lamiaceae</taxon>
        <taxon>Nepetoideae</taxon>
        <taxon>Elsholtzieae</taxon>
        <taxon>Perilla</taxon>
    </lineage>
</organism>
<accession>A0AAD4IVD2</accession>
<feature type="region of interest" description="Disordered" evidence="6">
    <location>
        <begin position="855"/>
        <end position="946"/>
    </location>
</feature>
<dbReference type="EMBL" id="SDAM02001380">
    <property type="protein sequence ID" value="KAH6822283.1"/>
    <property type="molecule type" value="Genomic_DNA"/>
</dbReference>
<feature type="region of interest" description="Disordered" evidence="6">
    <location>
        <begin position="1"/>
        <end position="68"/>
    </location>
</feature>
<evidence type="ECO:0000259" key="8">
    <source>
        <dbReference type="PROSITE" id="PS51294"/>
    </source>
</evidence>
<gene>
    <name evidence="9" type="ORF">C2S53_010681</name>
</gene>
<dbReference type="GO" id="GO:0019185">
    <property type="term" value="C:snRNA-activating protein complex"/>
    <property type="evidence" value="ECO:0007669"/>
    <property type="project" value="TreeGrafter"/>
</dbReference>
<protein>
    <submittedName>
        <fullName evidence="9">Uncharacterized protein</fullName>
    </submittedName>
</protein>
<feature type="domain" description="HTH myb-type" evidence="8">
    <location>
        <begin position="585"/>
        <end position="639"/>
    </location>
</feature>
<dbReference type="Proteomes" id="UP001190926">
    <property type="component" value="Unassembled WGS sequence"/>
</dbReference>
<dbReference type="PANTHER" id="PTHR46621">
    <property type="entry name" value="SNRNA-ACTIVATING PROTEIN COMPLEX SUBUNIT 4"/>
    <property type="match status" value="1"/>
</dbReference>
<evidence type="ECO:0000256" key="6">
    <source>
        <dbReference type="SAM" id="MobiDB-lite"/>
    </source>
</evidence>
<dbReference type="GO" id="GO:0001006">
    <property type="term" value="F:RNA polymerase III type 3 promoter sequence-specific DNA binding"/>
    <property type="evidence" value="ECO:0007669"/>
    <property type="project" value="TreeGrafter"/>
</dbReference>